<dbReference type="AlphaFoldDB" id="A0A6G5A2K4"/>
<feature type="transmembrane region" description="Helical" evidence="1">
    <location>
        <begin position="20"/>
        <end position="38"/>
    </location>
</feature>
<sequence>MLQHTKNTFSLPGRPLNRSLILGTILMASVLAFTVSLLNRICFFLGKCGLQQLKEVDFSLALPFHELSQVVTLAGDDLLRLALELRVDVLSHATQNFLDLIMVKRTQFLAASLSKKGTSEEESAEYQQLHVE</sequence>
<reference evidence="2" key="1">
    <citation type="submission" date="2020-03" db="EMBL/GenBank/DDBJ databases">
        <title>A transcriptome and proteome of the tick Rhipicephalus microplus shaped by the genetic composition of its hosts and developmental stage.</title>
        <authorList>
            <person name="Garcia G.R."/>
            <person name="Ribeiro J.M.C."/>
            <person name="Maruyama S.R."/>
            <person name="Gardinasse L.G."/>
            <person name="Nelson K."/>
            <person name="Ferreira B.R."/>
            <person name="Andrade T.G."/>
            <person name="Santos I.K.F.M."/>
        </authorList>
    </citation>
    <scope>NUCLEOTIDE SEQUENCE</scope>
    <source>
        <strain evidence="2">NSGR</strain>
        <tissue evidence="2">Salivary glands</tissue>
    </source>
</reference>
<organism evidence="2">
    <name type="scientific">Rhipicephalus microplus</name>
    <name type="common">Cattle tick</name>
    <name type="synonym">Boophilus microplus</name>
    <dbReference type="NCBI Taxonomy" id="6941"/>
    <lineage>
        <taxon>Eukaryota</taxon>
        <taxon>Metazoa</taxon>
        <taxon>Ecdysozoa</taxon>
        <taxon>Arthropoda</taxon>
        <taxon>Chelicerata</taxon>
        <taxon>Arachnida</taxon>
        <taxon>Acari</taxon>
        <taxon>Parasitiformes</taxon>
        <taxon>Ixodida</taxon>
        <taxon>Ixodoidea</taxon>
        <taxon>Ixodidae</taxon>
        <taxon>Rhipicephalinae</taxon>
        <taxon>Rhipicephalus</taxon>
        <taxon>Boophilus</taxon>
    </lineage>
</organism>
<keyword evidence="1" id="KW-0812">Transmembrane</keyword>
<keyword evidence="1" id="KW-1133">Transmembrane helix</keyword>
<accession>A0A6G5A2K4</accession>
<evidence type="ECO:0000256" key="1">
    <source>
        <dbReference type="SAM" id="Phobius"/>
    </source>
</evidence>
<evidence type="ECO:0000313" key="2">
    <source>
        <dbReference type="EMBL" id="NIE44808.1"/>
    </source>
</evidence>
<protein>
    <submittedName>
        <fullName evidence="2">Uncharacterized protein</fullName>
    </submittedName>
</protein>
<keyword evidence="1" id="KW-0472">Membrane</keyword>
<name>A0A6G5A2K4_RHIMP</name>
<dbReference type="EMBL" id="GIKN01002535">
    <property type="protein sequence ID" value="NIE44808.1"/>
    <property type="molecule type" value="Transcribed_RNA"/>
</dbReference>
<proteinExistence type="predicted"/>